<comment type="caution">
    <text evidence="3">The sequence shown here is derived from an EMBL/GenBank/DDBJ whole genome shotgun (WGS) entry which is preliminary data.</text>
</comment>
<evidence type="ECO:0000313" key="4">
    <source>
        <dbReference type="Proteomes" id="UP000886520"/>
    </source>
</evidence>
<protein>
    <recommendedName>
        <fullName evidence="5">Pollen Ole e 1 allergen and extensin family protein</fullName>
    </recommendedName>
</protein>
<proteinExistence type="predicted"/>
<feature type="signal peptide" evidence="2">
    <location>
        <begin position="1"/>
        <end position="24"/>
    </location>
</feature>
<dbReference type="Pfam" id="PF01190">
    <property type="entry name" value="Pollen_Ole_e_1"/>
    <property type="match status" value="1"/>
</dbReference>
<dbReference type="OrthoDB" id="747559at2759"/>
<keyword evidence="1 2" id="KW-0732">Signal</keyword>
<dbReference type="Proteomes" id="UP000886520">
    <property type="component" value="Chromosome 15"/>
</dbReference>
<dbReference type="PANTHER" id="PTHR33470">
    <property type="entry name" value="OS01G0164075 PROTEIN"/>
    <property type="match status" value="1"/>
</dbReference>
<evidence type="ECO:0000313" key="3">
    <source>
        <dbReference type="EMBL" id="KAI5069528.1"/>
    </source>
</evidence>
<organism evidence="3 4">
    <name type="scientific">Adiantum capillus-veneris</name>
    <name type="common">Maidenhair fern</name>
    <dbReference type="NCBI Taxonomy" id="13818"/>
    <lineage>
        <taxon>Eukaryota</taxon>
        <taxon>Viridiplantae</taxon>
        <taxon>Streptophyta</taxon>
        <taxon>Embryophyta</taxon>
        <taxon>Tracheophyta</taxon>
        <taxon>Polypodiopsida</taxon>
        <taxon>Polypodiidae</taxon>
        <taxon>Polypodiales</taxon>
        <taxon>Pteridineae</taxon>
        <taxon>Pteridaceae</taxon>
        <taxon>Vittarioideae</taxon>
        <taxon>Adiantum</taxon>
    </lineage>
</organism>
<feature type="chain" id="PRO_5038701616" description="Pollen Ole e 1 allergen and extensin family protein" evidence="2">
    <location>
        <begin position="25"/>
        <end position="148"/>
    </location>
</feature>
<evidence type="ECO:0008006" key="5">
    <source>
        <dbReference type="Google" id="ProtNLM"/>
    </source>
</evidence>
<reference evidence="3" key="1">
    <citation type="submission" date="2021-01" db="EMBL/GenBank/DDBJ databases">
        <title>Adiantum capillus-veneris genome.</title>
        <authorList>
            <person name="Fang Y."/>
            <person name="Liao Q."/>
        </authorList>
    </citation>
    <scope>NUCLEOTIDE SEQUENCE</scope>
    <source>
        <strain evidence="3">H3</strain>
        <tissue evidence="3">Leaf</tissue>
    </source>
</reference>
<name>A0A9D4ULJ7_ADICA</name>
<dbReference type="GO" id="GO:0071944">
    <property type="term" value="C:cell periphery"/>
    <property type="evidence" value="ECO:0007669"/>
    <property type="project" value="TreeGrafter"/>
</dbReference>
<evidence type="ECO:0000256" key="1">
    <source>
        <dbReference type="ARBA" id="ARBA00022729"/>
    </source>
</evidence>
<dbReference type="AlphaFoldDB" id="A0A9D4ULJ7"/>
<evidence type="ECO:0000256" key="2">
    <source>
        <dbReference type="SAM" id="SignalP"/>
    </source>
</evidence>
<sequence length="148" mass="15740">MAGVVVWARFLVALLLGHFCGVRAFGGVQVQGRVLCQDCQKELSGNGTMETSQTPLQGAFVSLKCYDQTQQTSSFLVARTSKLGTFSVELKPDAPLNLECKARLLSSPSSKCNVKTNLNDGATGSIPIFDLVSGAIVGPFAFTPSYCQ</sequence>
<keyword evidence="4" id="KW-1185">Reference proteome</keyword>
<gene>
    <name evidence="3" type="ORF">GOP47_0015829</name>
</gene>
<accession>A0A9D4ULJ7</accession>
<dbReference type="EMBL" id="JABFUD020000015">
    <property type="protein sequence ID" value="KAI5069528.1"/>
    <property type="molecule type" value="Genomic_DNA"/>
</dbReference>
<dbReference type="PANTHER" id="PTHR33470:SF29">
    <property type="entry name" value="POLLEN OLE E 1 ALLERGEN AND EXTENSIN FAMILY PROTEIN"/>
    <property type="match status" value="1"/>
</dbReference>